<reference evidence="1 2" key="1">
    <citation type="journal article" date="2023" name="G3 (Bethesda)">
        <title>A chromosome-length genome assembly and annotation of blackberry (Rubus argutus, cv. 'Hillquist').</title>
        <authorList>
            <person name="Bruna T."/>
            <person name="Aryal R."/>
            <person name="Dudchenko O."/>
            <person name="Sargent D.J."/>
            <person name="Mead D."/>
            <person name="Buti M."/>
            <person name="Cavallini A."/>
            <person name="Hytonen T."/>
            <person name="Andres J."/>
            <person name="Pham M."/>
            <person name="Weisz D."/>
            <person name="Mascagni F."/>
            <person name="Usai G."/>
            <person name="Natali L."/>
            <person name="Bassil N."/>
            <person name="Fernandez G.E."/>
            <person name="Lomsadze A."/>
            <person name="Armour M."/>
            <person name="Olukolu B."/>
            <person name="Poorten T."/>
            <person name="Britton C."/>
            <person name="Davik J."/>
            <person name="Ashrafi H."/>
            <person name="Aiden E.L."/>
            <person name="Borodovsky M."/>
            <person name="Worthington M."/>
        </authorList>
    </citation>
    <scope>NUCLEOTIDE SEQUENCE [LARGE SCALE GENOMIC DNA]</scope>
    <source>
        <strain evidence="1">PI 553951</strain>
    </source>
</reference>
<organism evidence="1 2">
    <name type="scientific">Rubus argutus</name>
    <name type="common">Southern blackberry</name>
    <dbReference type="NCBI Taxonomy" id="59490"/>
    <lineage>
        <taxon>Eukaryota</taxon>
        <taxon>Viridiplantae</taxon>
        <taxon>Streptophyta</taxon>
        <taxon>Embryophyta</taxon>
        <taxon>Tracheophyta</taxon>
        <taxon>Spermatophyta</taxon>
        <taxon>Magnoliopsida</taxon>
        <taxon>eudicotyledons</taxon>
        <taxon>Gunneridae</taxon>
        <taxon>Pentapetalae</taxon>
        <taxon>rosids</taxon>
        <taxon>fabids</taxon>
        <taxon>Rosales</taxon>
        <taxon>Rosaceae</taxon>
        <taxon>Rosoideae</taxon>
        <taxon>Rosoideae incertae sedis</taxon>
        <taxon>Rubus</taxon>
    </lineage>
</organism>
<protein>
    <submittedName>
        <fullName evidence="1">Uncharacterized protein</fullName>
    </submittedName>
</protein>
<comment type="caution">
    <text evidence="1">The sequence shown here is derived from an EMBL/GenBank/DDBJ whole genome shotgun (WGS) entry which is preliminary data.</text>
</comment>
<gene>
    <name evidence="1" type="ORF">M0R45_017441</name>
</gene>
<evidence type="ECO:0000313" key="1">
    <source>
        <dbReference type="EMBL" id="KAK9940800.1"/>
    </source>
</evidence>
<evidence type="ECO:0000313" key="2">
    <source>
        <dbReference type="Proteomes" id="UP001457282"/>
    </source>
</evidence>
<name>A0AAW1XY03_RUBAR</name>
<accession>A0AAW1XY03</accession>
<sequence length="98" mass="11596">MANLSDDELRRMGKEQLKEAFEENFSKWLTHILEFDPYIFVEVETAKKILQAVNLVAITYGKNYVAEDQYLWVFTQCTGLRGFEVSIGHQRYFIQLLR</sequence>
<proteinExistence type="predicted"/>
<dbReference type="EMBL" id="JBEDUW010000003">
    <property type="protein sequence ID" value="KAK9940800.1"/>
    <property type="molecule type" value="Genomic_DNA"/>
</dbReference>
<dbReference type="AlphaFoldDB" id="A0AAW1XY03"/>
<keyword evidence="2" id="KW-1185">Reference proteome</keyword>
<dbReference type="Proteomes" id="UP001457282">
    <property type="component" value="Unassembled WGS sequence"/>
</dbReference>